<keyword evidence="3" id="KW-1015">Disulfide bond</keyword>
<keyword evidence="9" id="KW-1185">Reference proteome</keyword>
<evidence type="ECO:0000259" key="7">
    <source>
        <dbReference type="PROSITE" id="PS50835"/>
    </source>
</evidence>
<dbReference type="InterPro" id="IPR003599">
    <property type="entry name" value="Ig_sub"/>
</dbReference>
<evidence type="ECO:0000256" key="6">
    <source>
        <dbReference type="SAM" id="SignalP"/>
    </source>
</evidence>
<dbReference type="Pfam" id="PF07686">
    <property type="entry name" value="V-set"/>
    <property type="match status" value="1"/>
</dbReference>
<sequence length="575" mass="67234">MWMWMIMMITMIIHIDHCNCIELKNNKNQYQHHHPMMMTMDSFYIHNDDDDDRIIIQQQQQQPQLNTSTTTTTIINQINSSFFPDDDNYENNKWNENISFKKRTHRRSLWNHHLSTRANVQNDGDGGGHQQHDLDERISLKIQRKQHLHPNEHDDNDDKNKNPHPHLHQHHHHNYHQNNGGGGNGGILSFIGRHISSATPNNSDWPNTMKNITVTVGRDATFECVFPKLKDFRLVWFHQDHHVLLATHDTVISKNGRISVRSHANTTFYLTIHDVQEKDRGFYMCQVNTKPMRIQIGYLEVNVPPSFIEEKTSSDFDIAENSSATLNCLAKGRPEPQIVWRREDEQPIQLDSQTNESSLTIKGQYLNLKNVSRHQMGAYLCIASNGILPTISKRIFLGVSFKPVIRTNKRLVEAAISSSPILECHIESYPRANVYWQKNNQLPLIVYSDRKYTLSMNESIIPYRFIARLKISDIQKNDFDKYNCIGKNKMGNERNFIQLLERKRPPPPPSTKKPLRRPITMTTTASNLKKHNQKLNFHDKKLFQHQPNLETNINKNIHHSMNKGKYLTYFEIHFK</sequence>
<dbReference type="SUPFAM" id="SSF48726">
    <property type="entry name" value="Immunoglobulin"/>
    <property type="match status" value="3"/>
</dbReference>
<keyword evidence="2" id="KW-0677">Repeat</keyword>
<dbReference type="PROSITE" id="PS50835">
    <property type="entry name" value="IG_LIKE"/>
    <property type="match status" value="3"/>
</dbReference>
<dbReference type="Pfam" id="PF13927">
    <property type="entry name" value="Ig_3"/>
    <property type="match status" value="2"/>
</dbReference>
<dbReference type="Proteomes" id="UP000887458">
    <property type="component" value="Unassembled WGS sequence"/>
</dbReference>
<feature type="domain" description="Ig-like" evidence="7">
    <location>
        <begin position="403"/>
        <end position="484"/>
    </location>
</feature>
<keyword evidence="4" id="KW-0393">Immunoglobulin domain</keyword>
<feature type="domain" description="Ig-like" evidence="7">
    <location>
        <begin position="200"/>
        <end position="295"/>
    </location>
</feature>
<evidence type="ECO:0000256" key="2">
    <source>
        <dbReference type="ARBA" id="ARBA00022737"/>
    </source>
</evidence>
<name>A0ABQ8IYU8_DERPT</name>
<evidence type="ECO:0000256" key="5">
    <source>
        <dbReference type="SAM" id="MobiDB-lite"/>
    </source>
</evidence>
<evidence type="ECO:0000313" key="9">
    <source>
        <dbReference type="Proteomes" id="UP000887458"/>
    </source>
</evidence>
<gene>
    <name evidence="8" type="ORF">DERP_010347</name>
</gene>
<dbReference type="InterPro" id="IPR013106">
    <property type="entry name" value="Ig_V-set"/>
</dbReference>
<evidence type="ECO:0000256" key="3">
    <source>
        <dbReference type="ARBA" id="ARBA00023157"/>
    </source>
</evidence>
<organism evidence="8 9">
    <name type="scientific">Dermatophagoides pteronyssinus</name>
    <name type="common">European house dust mite</name>
    <dbReference type="NCBI Taxonomy" id="6956"/>
    <lineage>
        <taxon>Eukaryota</taxon>
        <taxon>Metazoa</taxon>
        <taxon>Ecdysozoa</taxon>
        <taxon>Arthropoda</taxon>
        <taxon>Chelicerata</taxon>
        <taxon>Arachnida</taxon>
        <taxon>Acari</taxon>
        <taxon>Acariformes</taxon>
        <taxon>Sarcoptiformes</taxon>
        <taxon>Astigmata</taxon>
        <taxon>Psoroptidia</taxon>
        <taxon>Analgoidea</taxon>
        <taxon>Pyroglyphidae</taxon>
        <taxon>Dermatophagoidinae</taxon>
        <taxon>Dermatophagoides</taxon>
    </lineage>
</organism>
<dbReference type="CDD" id="cd00099">
    <property type="entry name" value="IgV"/>
    <property type="match status" value="1"/>
</dbReference>
<dbReference type="InterPro" id="IPR013783">
    <property type="entry name" value="Ig-like_fold"/>
</dbReference>
<feature type="chain" id="PRO_5046418628" description="Ig-like domain-containing protein" evidence="6">
    <location>
        <begin position="21"/>
        <end position="575"/>
    </location>
</feature>
<feature type="signal peptide" evidence="6">
    <location>
        <begin position="1"/>
        <end position="20"/>
    </location>
</feature>
<feature type="domain" description="Ig-like" evidence="7">
    <location>
        <begin position="305"/>
        <end position="392"/>
    </location>
</feature>
<dbReference type="EMBL" id="NJHN03000096">
    <property type="protein sequence ID" value="KAH9415491.1"/>
    <property type="molecule type" value="Genomic_DNA"/>
</dbReference>
<comment type="caution">
    <text evidence="8">The sequence shown here is derived from an EMBL/GenBank/DDBJ whole genome shotgun (WGS) entry which is preliminary data.</text>
</comment>
<dbReference type="SMART" id="SM00409">
    <property type="entry name" value="IG"/>
    <property type="match status" value="3"/>
</dbReference>
<protein>
    <recommendedName>
        <fullName evidence="7">Ig-like domain-containing protein</fullName>
    </recommendedName>
</protein>
<dbReference type="Gene3D" id="2.60.40.10">
    <property type="entry name" value="Immunoglobulins"/>
    <property type="match status" value="3"/>
</dbReference>
<dbReference type="InterPro" id="IPR007110">
    <property type="entry name" value="Ig-like_dom"/>
</dbReference>
<proteinExistence type="predicted"/>
<dbReference type="PANTHER" id="PTHR12231:SF87">
    <property type="entry name" value="DPR-INTERACTING PROTEIN BETA, ISOFORM C"/>
    <property type="match status" value="1"/>
</dbReference>
<reference evidence="8 9" key="2">
    <citation type="journal article" date="2022" name="Mol. Biol. Evol.">
        <title>Comparative Genomics Reveals Insights into the Divergent Evolution of Astigmatic Mites and Household Pest Adaptations.</title>
        <authorList>
            <person name="Xiong Q."/>
            <person name="Wan A.T."/>
            <person name="Liu X."/>
            <person name="Fung C.S."/>
            <person name="Xiao X."/>
            <person name="Malainual N."/>
            <person name="Hou J."/>
            <person name="Wang L."/>
            <person name="Wang M."/>
            <person name="Yang K.Y."/>
            <person name="Cui Y."/>
            <person name="Leung E.L."/>
            <person name="Nong W."/>
            <person name="Shin S.K."/>
            <person name="Au S.W."/>
            <person name="Jeong K.Y."/>
            <person name="Chew F.T."/>
            <person name="Hui J.H."/>
            <person name="Leung T.F."/>
            <person name="Tungtrongchitr A."/>
            <person name="Zhong N."/>
            <person name="Liu Z."/>
            <person name="Tsui S.K."/>
        </authorList>
    </citation>
    <scope>NUCLEOTIDE SEQUENCE [LARGE SCALE GENOMIC DNA]</scope>
    <source>
        <strain evidence="8">Derp</strain>
    </source>
</reference>
<evidence type="ECO:0000256" key="1">
    <source>
        <dbReference type="ARBA" id="ARBA00022729"/>
    </source>
</evidence>
<keyword evidence="1 6" id="KW-0732">Signal</keyword>
<reference evidence="8 9" key="1">
    <citation type="journal article" date="2018" name="J. Allergy Clin. Immunol.">
        <title>High-quality assembly of Dermatophagoides pteronyssinus genome and transcriptome reveals a wide range of novel allergens.</title>
        <authorList>
            <person name="Liu X.Y."/>
            <person name="Yang K.Y."/>
            <person name="Wang M.Q."/>
            <person name="Kwok J.S."/>
            <person name="Zeng X."/>
            <person name="Yang Z."/>
            <person name="Xiao X.J."/>
            <person name="Lau C.P."/>
            <person name="Li Y."/>
            <person name="Huang Z.M."/>
            <person name="Ba J.G."/>
            <person name="Yim A.K."/>
            <person name="Ouyang C.Y."/>
            <person name="Ngai S.M."/>
            <person name="Chan T.F."/>
            <person name="Leung E.L."/>
            <person name="Liu L."/>
            <person name="Liu Z.G."/>
            <person name="Tsui S.K."/>
        </authorList>
    </citation>
    <scope>NUCLEOTIDE SEQUENCE [LARGE SCALE GENOMIC DNA]</scope>
    <source>
        <strain evidence="8">Derp</strain>
    </source>
</reference>
<accession>A0ABQ8IYU8</accession>
<evidence type="ECO:0000313" key="8">
    <source>
        <dbReference type="EMBL" id="KAH9415491.1"/>
    </source>
</evidence>
<feature type="compositionally biased region" description="Basic and acidic residues" evidence="5">
    <location>
        <begin position="149"/>
        <end position="161"/>
    </location>
</feature>
<dbReference type="InterPro" id="IPR036179">
    <property type="entry name" value="Ig-like_dom_sf"/>
</dbReference>
<feature type="region of interest" description="Disordered" evidence="5">
    <location>
        <begin position="146"/>
        <end position="187"/>
    </location>
</feature>
<dbReference type="InterPro" id="IPR051170">
    <property type="entry name" value="Neural/epithelial_adhesion"/>
</dbReference>
<dbReference type="InterPro" id="IPR003598">
    <property type="entry name" value="Ig_sub2"/>
</dbReference>
<feature type="compositionally biased region" description="Basic residues" evidence="5">
    <location>
        <begin position="162"/>
        <end position="175"/>
    </location>
</feature>
<evidence type="ECO:0000256" key="4">
    <source>
        <dbReference type="ARBA" id="ARBA00023319"/>
    </source>
</evidence>
<dbReference type="PANTHER" id="PTHR12231">
    <property type="entry name" value="CTX-RELATED TYPE I TRANSMEMBRANE PROTEIN"/>
    <property type="match status" value="1"/>
</dbReference>
<dbReference type="SMART" id="SM00408">
    <property type="entry name" value="IGc2"/>
    <property type="match status" value="3"/>
</dbReference>